<dbReference type="InterPro" id="IPR000614">
    <property type="entry name" value="FRMsr_CS"/>
</dbReference>
<evidence type="ECO:0000256" key="1">
    <source>
        <dbReference type="ARBA" id="ARBA00038454"/>
    </source>
</evidence>
<organism evidence="3 4">
    <name type="scientific">Gonapodya prolifera (strain JEL478)</name>
    <name type="common">Monoblepharis prolifera</name>
    <dbReference type="NCBI Taxonomy" id="1344416"/>
    <lineage>
        <taxon>Eukaryota</taxon>
        <taxon>Fungi</taxon>
        <taxon>Fungi incertae sedis</taxon>
        <taxon>Chytridiomycota</taxon>
        <taxon>Chytridiomycota incertae sedis</taxon>
        <taxon>Monoblepharidomycetes</taxon>
        <taxon>Monoblepharidales</taxon>
        <taxon>Gonapodyaceae</taxon>
        <taxon>Gonapodya</taxon>
    </lineage>
</organism>
<feature type="domain" description="GAF" evidence="2">
    <location>
        <begin position="117"/>
        <end position="213"/>
    </location>
</feature>
<dbReference type="PANTHER" id="PTHR21021">
    <property type="entry name" value="GAF/PUTATIVE CYTOSKELETAL PROTEIN"/>
    <property type="match status" value="1"/>
</dbReference>
<evidence type="ECO:0000313" key="3">
    <source>
        <dbReference type="EMBL" id="KXS16831.1"/>
    </source>
</evidence>
<keyword evidence="4" id="KW-1185">Reference proteome</keyword>
<dbReference type="PROSITE" id="PS01320">
    <property type="entry name" value="UPF0067"/>
    <property type="match status" value="1"/>
</dbReference>
<dbReference type="Pfam" id="PF01590">
    <property type="entry name" value="GAF"/>
    <property type="match status" value="1"/>
</dbReference>
<reference evidence="3 4" key="1">
    <citation type="journal article" date="2015" name="Genome Biol. Evol.">
        <title>Phylogenomic analyses indicate that early fungi evolved digesting cell walls of algal ancestors of land plants.</title>
        <authorList>
            <person name="Chang Y."/>
            <person name="Wang S."/>
            <person name="Sekimoto S."/>
            <person name="Aerts A.L."/>
            <person name="Choi C."/>
            <person name="Clum A."/>
            <person name="LaButti K.M."/>
            <person name="Lindquist E.A."/>
            <person name="Yee Ngan C."/>
            <person name="Ohm R.A."/>
            <person name="Salamov A.A."/>
            <person name="Grigoriev I.V."/>
            <person name="Spatafora J.W."/>
            <person name="Berbee M.L."/>
        </authorList>
    </citation>
    <scope>NUCLEOTIDE SEQUENCE [LARGE SCALE GENOMIC DNA]</scope>
    <source>
        <strain evidence="3 4">JEL478</strain>
    </source>
</reference>
<name>A0A139AJ42_GONPJ</name>
<dbReference type="PANTHER" id="PTHR21021:SF15">
    <property type="entry name" value="FREE METHIONINE-R-SULFOXIDE REDUCTASE"/>
    <property type="match status" value="1"/>
</dbReference>
<dbReference type="InterPro" id="IPR003018">
    <property type="entry name" value="GAF"/>
</dbReference>
<dbReference type="GO" id="GO:0005829">
    <property type="term" value="C:cytosol"/>
    <property type="evidence" value="ECO:0007669"/>
    <property type="project" value="TreeGrafter"/>
</dbReference>
<proteinExistence type="inferred from homology"/>
<dbReference type="AlphaFoldDB" id="A0A139AJ42"/>
<dbReference type="Proteomes" id="UP000070544">
    <property type="component" value="Unassembled WGS sequence"/>
</dbReference>
<comment type="similarity">
    <text evidence="1">Belongs to the free Met sulfoxide reductase family.</text>
</comment>
<dbReference type="SUPFAM" id="SSF55781">
    <property type="entry name" value="GAF domain-like"/>
    <property type="match status" value="1"/>
</dbReference>
<dbReference type="EMBL" id="KQ965750">
    <property type="protein sequence ID" value="KXS16831.1"/>
    <property type="molecule type" value="Genomic_DNA"/>
</dbReference>
<accession>A0A139AJ42</accession>
<dbReference type="GO" id="GO:0034599">
    <property type="term" value="P:cellular response to oxidative stress"/>
    <property type="evidence" value="ECO:0007669"/>
    <property type="project" value="EnsemblFungi"/>
</dbReference>
<sequence>MTHESTRPATNPLPKPSFYTTLVRDLGGLLAPSSHHSEHRRTLHASPRDWILHLGNASSLLYFALNDPPYERRVNWTGWYLVYPEDQIDESVTEEASEATRKRKKSTMRLGPFQGRVACTAIQVGRGVCGAAAERGETIVVTDVEAFPGHIACDSASRSEIVVPIKVPRSWVFPHSSSADEKVVVGVLDLDCAELSGFDEDDRAGLEKFVDVVVDAVGENGWWVG</sequence>
<dbReference type="Gene3D" id="3.30.450.40">
    <property type="match status" value="1"/>
</dbReference>
<dbReference type="OrthoDB" id="15735at2759"/>
<evidence type="ECO:0000313" key="4">
    <source>
        <dbReference type="Proteomes" id="UP000070544"/>
    </source>
</evidence>
<evidence type="ECO:0000259" key="2">
    <source>
        <dbReference type="Pfam" id="PF01590"/>
    </source>
</evidence>
<dbReference type="InterPro" id="IPR051330">
    <property type="entry name" value="Phosphatase_reg/MetRdx"/>
</dbReference>
<gene>
    <name evidence="3" type="ORF">M427DRAFT_55175</name>
</gene>
<dbReference type="InterPro" id="IPR029016">
    <property type="entry name" value="GAF-like_dom_sf"/>
</dbReference>
<dbReference type="STRING" id="1344416.A0A139AJ42"/>
<protein>
    <submittedName>
        <fullName evidence="3">GAF domain-like protein</fullName>
    </submittedName>
</protein>
<dbReference type="GO" id="GO:0033745">
    <property type="term" value="F:L-methionine-(R)-S-oxide reductase activity"/>
    <property type="evidence" value="ECO:0007669"/>
    <property type="project" value="EnsemblFungi"/>
</dbReference>